<feature type="region of interest" description="Disordered" evidence="1">
    <location>
        <begin position="1390"/>
        <end position="1410"/>
    </location>
</feature>
<feature type="compositionally biased region" description="Polar residues" evidence="1">
    <location>
        <begin position="753"/>
        <end position="766"/>
    </location>
</feature>
<sequence length="1623" mass="177931">MCGPLCPKRQRHVLQLSCLEGITQISITEDTGSQEFYLLDRPSSPRAVGHPCHLDQRQNSVPLYVVSVDGIGFLGLSRPGRDLLRSLGLPLRDPRRPGQDAGRSREAYLSSPSTLSLNSTHLGNLSLPEPSIRNPTVCLQTNDTLAFLVTHEHYPKYDLGHFYNTQGEFDWGRFRALAEESQLQDQSPHLFLQQFQQPGVYVFRLNSNWHRKMYVRTLPPGGQCFGEGPFVPTTPRYLIQTGIAKIPRPLKRSDWPGVLGEIVLLLGLCLLLLIQCHRLSWARKAAPQPTFRKHQQGYNLDAYTSPRARITSVRKGRPHQDSDVPRVERGHGGSWGAGEQVDLEGFDTEHFFRTLLRQSLSVTTKLSQTKEELKLLCLKLGSEARSLQQLWGAQHRTPASSGQFPESPQREQQQAAEAAARAAEEEARQRGHLAGEYAASLRHQLTLLRQDLRARREHWGFFCSALMAAQRLLKAYSGSRPTKSSQAGRNPEREVPQLDSVLGRLSQAVLQEGHRLKAWGVLGTGTGAELLRPASASPSGDAEDISVDPVTKLRVPGPNCVMLPASGRTGPIPPGYFIHPDTGRVLPEAGNLGYDLQAATLVPTTDSSSGGVRTSEAAILPYVPYPTCPATHSPPASCLPVLQSRRTSQLGALMTDPTTGIEVPVLAVTLHPQTRQWLTLGGTYCNPLTKTLAPLELGGPMEDPVTGGISPILGVGLDENTGLLAALGAILLPLLPTWPGFPILSSQPPRPSTFWSGLQTPPQARISTLHPPSPSDPHLSSPSQFPSPFAIFGVPQGRREQSCFCSKNIGMFFHQEGHSLLLPPACTTRAPALSLTPSPALPLQPPCAPCHSLCPGPWLSRASSAYIPSPLLPGQVLALRGLRDTSGTLMLPGDSFVEPLSRKPVWLQGASRQEGQTVPHTGGSQALLDANVLVAQRRVIAVLRRSQERPGRHVQGLLETAIKDMRQALALSLHHLLQQARRLQRQREAAESMEAGGGRIGMMCYPGTALWVPVLYGMEIPDPEGSGLMVPILGMEIDGNSSDATPLAGSMEDANGKGLVPIAIGAQAIDPLTGEPGPVIGAQMDPSARVVVPVVQLLEALPRGVRDPGLLDALEKELRAREQYWRHQEREEARLVEHLGALSQQLLSTPGEDVGQQLRAAEEACVALESCCLREAERRGSQSGPERGLLSQADREEWVQEAQVTLGMQKVLQSLGQAAGKLQQAVGRLRGQEEEMWLQQSRNQSPQVWNHPRKVVRHLSHEFQEVVRARQIFLDRALGQLQYQRQLSRLQLLHTQIVASGTPVCLENYPGDRFYGTVITSPRDQAAACPLLIPFLKSLTAALVGAQGHGLGLEDGRPGTDADKVDVTWTSPLFSTLRKVDIRSQAHKDGAELQGQVHHKPAPKTSLQDLPKPQITQKEGLTTVQSTDLSAREFVVYQHGLSILHLLIPQLHAPEITLQIASGLPAMEASDNAFQGSFFYQSAENTLFVRRECLASVGSFVLLLTHCLAHIAVDDLHPDSNPAFLRSFYKVFITCTGVLLLFLCDSRPIPQDSKCYELRNISNLLKSHWWPLVPTAWPRRFSRSNFLWQHMTECMHHSKNSGEKWSSYENSIAAFCGCFIVNT</sequence>
<dbReference type="PANTHER" id="PTHR47236:SF5">
    <property type="entry name" value="GENE, 32742-RELATED"/>
    <property type="match status" value="1"/>
</dbReference>
<evidence type="ECO:0000313" key="2">
    <source>
        <dbReference type="EMBL" id="KAJ8783372.1"/>
    </source>
</evidence>
<feature type="compositionally biased region" description="Basic and acidic residues" evidence="1">
    <location>
        <begin position="318"/>
        <end position="331"/>
    </location>
</feature>
<reference evidence="2 3" key="1">
    <citation type="submission" date="2022-11" db="EMBL/GenBank/DDBJ databases">
        <title>Whole genome sequence of Eschrichtius robustus ER-17-0199.</title>
        <authorList>
            <person name="Bruniche-Olsen A."/>
            <person name="Black A.N."/>
            <person name="Fields C.J."/>
            <person name="Walden K."/>
            <person name="Dewoody J.A."/>
        </authorList>
    </citation>
    <scope>NUCLEOTIDE SEQUENCE [LARGE SCALE GENOMIC DNA]</scope>
    <source>
        <strain evidence="2">ER-17-0199</strain>
        <tissue evidence="2">Blubber</tissue>
    </source>
</reference>
<proteinExistence type="predicted"/>
<protein>
    <submittedName>
        <fullName evidence="2">Uncharacterized protein</fullName>
    </submittedName>
</protein>
<dbReference type="EMBL" id="JAIQCJ010002085">
    <property type="protein sequence ID" value="KAJ8783372.1"/>
    <property type="molecule type" value="Genomic_DNA"/>
</dbReference>
<feature type="compositionally biased region" description="Low complexity" evidence="1">
    <location>
        <begin position="410"/>
        <end position="421"/>
    </location>
</feature>
<comment type="caution">
    <text evidence="2">The sequence shown here is derived from an EMBL/GenBank/DDBJ whole genome shotgun (WGS) entry which is preliminary data.</text>
</comment>
<keyword evidence="3" id="KW-1185">Reference proteome</keyword>
<evidence type="ECO:0000313" key="3">
    <source>
        <dbReference type="Proteomes" id="UP001159641"/>
    </source>
</evidence>
<feature type="region of interest" description="Disordered" evidence="1">
    <location>
        <begin position="311"/>
        <end position="335"/>
    </location>
</feature>
<feature type="region of interest" description="Disordered" evidence="1">
    <location>
        <begin position="752"/>
        <end position="783"/>
    </location>
</feature>
<feature type="compositionally biased region" description="Polar residues" evidence="1">
    <location>
        <begin position="391"/>
        <end position="406"/>
    </location>
</feature>
<dbReference type="Proteomes" id="UP001159641">
    <property type="component" value="Unassembled WGS sequence"/>
</dbReference>
<accession>A0AB34GW29</accession>
<evidence type="ECO:0000256" key="1">
    <source>
        <dbReference type="SAM" id="MobiDB-lite"/>
    </source>
</evidence>
<name>A0AB34GW29_ESCRO</name>
<gene>
    <name evidence="2" type="ORF">J1605_009246</name>
</gene>
<dbReference type="PANTHER" id="PTHR47236">
    <property type="entry name" value="GENE, 32742-RELATED-RELATED"/>
    <property type="match status" value="1"/>
</dbReference>
<feature type="compositionally biased region" description="Basic and acidic residues" evidence="1">
    <location>
        <begin position="92"/>
        <end position="106"/>
    </location>
</feature>
<feature type="region of interest" description="Disordered" evidence="1">
    <location>
        <begin position="88"/>
        <end position="114"/>
    </location>
</feature>
<feature type="region of interest" description="Disordered" evidence="1">
    <location>
        <begin position="391"/>
        <end position="429"/>
    </location>
</feature>
<organism evidence="2 3">
    <name type="scientific">Eschrichtius robustus</name>
    <name type="common">California gray whale</name>
    <name type="synonym">Eschrichtius gibbosus</name>
    <dbReference type="NCBI Taxonomy" id="9764"/>
    <lineage>
        <taxon>Eukaryota</taxon>
        <taxon>Metazoa</taxon>
        <taxon>Chordata</taxon>
        <taxon>Craniata</taxon>
        <taxon>Vertebrata</taxon>
        <taxon>Euteleostomi</taxon>
        <taxon>Mammalia</taxon>
        <taxon>Eutheria</taxon>
        <taxon>Laurasiatheria</taxon>
        <taxon>Artiodactyla</taxon>
        <taxon>Whippomorpha</taxon>
        <taxon>Cetacea</taxon>
        <taxon>Mysticeti</taxon>
        <taxon>Eschrichtiidae</taxon>
        <taxon>Eschrichtius</taxon>
    </lineage>
</organism>